<proteinExistence type="predicted"/>
<evidence type="ECO:0000313" key="2">
    <source>
        <dbReference type="Proteomes" id="UP000799754"/>
    </source>
</evidence>
<reference evidence="1" key="1">
    <citation type="journal article" date="2020" name="Stud. Mycol.">
        <title>101 Dothideomycetes genomes: a test case for predicting lifestyles and emergence of pathogens.</title>
        <authorList>
            <person name="Haridas S."/>
            <person name="Albert R."/>
            <person name="Binder M."/>
            <person name="Bloem J."/>
            <person name="Labutti K."/>
            <person name="Salamov A."/>
            <person name="Andreopoulos B."/>
            <person name="Baker S."/>
            <person name="Barry K."/>
            <person name="Bills G."/>
            <person name="Bluhm B."/>
            <person name="Cannon C."/>
            <person name="Castanera R."/>
            <person name="Culley D."/>
            <person name="Daum C."/>
            <person name="Ezra D."/>
            <person name="Gonzalez J."/>
            <person name="Henrissat B."/>
            <person name="Kuo A."/>
            <person name="Liang C."/>
            <person name="Lipzen A."/>
            <person name="Lutzoni F."/>
            <person name="Magnuson J."/>
            <person name="Mondo S."/>
            <person name="Nolan M."/>
            <person name="Ohm R."/>
            <person name="Pangilinan J."/>
            <person name="Park H.-J."/>
            <person name="Ramirez L."/>
            <person name="Alfaro M."/>
            <person name="Sun H."/>
            <person name="Tritt A."/>
            <person name="Yoshinaga Y."/>
            <person name="Zwiers L.-H."/>
            <person name="Turgeon B."/>
            <person name="Goodwin S."/>
            <person name="Spatafora J."/>
            <person name="Crous P."/>
            <person name="Grigoriev I."/>
        </authorList>
    </citation>
    <scope>NUCLEOTIDE SEQUENCE</scope>
    <source>
        <strain evidence="1">CBS 525.71</strain>
    </source>
</reference>
<dbReference type="EMBL" id="MU006736">
    <property type="protein sequence ID" value="KAF2623554.1"/>
    <property type="molecule type" value="Genomic_DNA"/>
</dbReference>
<gene>
    <name evidence="1" type="ORF">BU25DRAFT_176537</name>
</gene>
<keyword evidence="2" id="KW-1185">Reference proteome</keyword>
<dbReference type="Proteomes" id="UP000799754">
    <property type="component" value="Unassembled WGS sequence"/>
</dbReference>
<comment type="caution">
    <text evidence="1">The sequence shown here is derived from an EMBL/GenBank/DDBJ whole genome shotgun (WGS) entry which is preliminary data.</text>
</comment>
<accession>A0ACB6RP50</accession>
<protein>
    <submittedName>
        <fullName evidence="1">Uncharacterized protein</fullName>
    </submittedName>
</protein>
<sequence length="100" mass="11484">MLRQVLRFSIATVTLYRYILFLLAVKLLAHSLIAAGSLHPAHTHIWALLGETFRMPFFDTTQHLRMYGSIASCNTEYRQISTNTVRGTLHIFSVLHIVNR</sequence>
<evidence type="ECO:0000313" key="1">
    <source>
        <dbReference type="EMBL" id="KAF2623554.1"/>
    </source>
</evidence>
<name>A0ACB6RP50_9PLEO</name>
<organism evidence="1 2">
    <name type="scientific">Macroventuria anomochaeta</name>
    <dbReference type="NCBI Taxonomy" id="301207"/>
    <lineage>
        <taxon>Eukaryota</taxon>
        <taxon>Fungi</taxon>
        <taxon>Dikarya</taxon>
        <taxon>Ascomycota</taxon>
        <taxon>Pezizomycotina</taxon>
        <taxon>Dothideomycetes</taxon>
        <taxon>Pleosporomycetidae</taxon>
        <taxon>Pleosporales</taxon>
        <taxon>Pleosporineae</taxon>
        <taxon>Didymellaceae</taxon>
        <taxon>Macroventuria</taxon>
    </lineage>
</organism>